<feature type="transmembrane region" description="Helical" evidence="2">
    <location>
        <begin position="12"/>
        <end position="34"/>
    </location>
</feature>
<accession>A0A1A9ZG67</accession>
<name>A0A1A9ZG67_GLOPL</name>
<protein>
    <submittedName>
        <fullName evidence="3">Uncharacterized protein</fullName>
    </submittedName>
</protein>
<reference evidence="3" key="2">
    <citation type="submission" date="2020-05" db="UniProtKB">
        <authorList>
            <consortium name="EnsemblMetazoa"/>
        </authorList>
    </citation>
    <scope>IDENTIFICATION</scope>
    <source>
        <strain evidence="3">IAEA</strain>
    </source>
</reference>
<evidence type="ECO:0000256" key="2">
    <source>
        <dbReference type="SAM" id="Phobius"/>
    </source>
</evidence>
<proteinExistence type="predicted"/>
<feature type="region of interest" description="Disordered" evidence="1">
    <location>
        <begin position="68"/>
        <end position="93"/>
    </location>
</feature>
<keyword evidence="4" id="KW-1185">Reference proteome</keyword>
<sequence length="135" mass="15305">MNTTPTRSRELLQYFVKIADLFITLLVVALTSALDDRDLFEDLYLIGSLQKQKCSNFMITGLWPTQTSKERKSNLDSRNSPSSPSRGDCKGKVGWTTLSFNGTQALRNTRSLTTVQERLKHSDNVDSGHLKYFKN</sequence>
<feature type="compositionally biased region" description="Polar residues" evidence="1">
    <location>
        <begin position="76"/>
        <end position="85"/>
    </location>
</feature>
<organism evidence="3 4">
    <name type="scientific">Glossina pallidipes</name>
    <name type="common">Tsetse fly</name>
    <dbReference type="NCBI Taxonomy" id="7398"/>
    <lineage>
        <taxon>Eukaryota</taxon>
        <taxon>Metazoa</taxon>
        <taxon>Ecdysozoa</taxon>
        <taxon>Arthropoda</taxon>
        <taxon>Hexapoda</taxon>
        <taxon>Insecta</taxon>
        <taxon>Pterygota</taxon>
        <taxon>Neoptera</taxon>
        <taxon>Endopterygota</taxon>
        <taxon>Diptera</taxon>
        <taxon>Brachycera</taxon>
        <taxon>Muscomorpha</taxon>
        <taxon>Hippoboscoidea</taxon>
        <taxon>Glossinidae</taxon>
        <taxon>Glossina</taxon>
    </lineage>
</organism>
<evidence type="ECO:0000313" key="4">
    <source>
        <dbReference type="Proteomes" id="UP000092445"/>
    </source>
</evidence>
<keyword evidence="2" id="KW-0472">Membrane</keyword>
<evidence type="ECO:0000256" key="1">
    <source>
        <dbReference type="SAM" id="MobiDB-lite"/>
    </source>
</evidence>
<keyword evidence="2" id="KW-1133">Transmembrane helix</keyword>
<dbReference type="EnsemblMetazoa" id="GPAI013602-RA">
    <property type="protein sequence ID" value="GPAI013602-PA"/>
    <property type="gene ID" value="GPAI013602"/>
</dbReference>
<evidence type="ECO:0000313" key="3">
    <source>
        <dbReference type="EnsemblMetazoa" id="GPAI013602-PA"/>
    </source>
</evidence>
<dbReference type="VEuPathDB" id="VectorBase:GPAI013602"/>
<dbReference type="AlphaFoldDB" id="A0A1A9ZG67"/>
<keyword evidence="2" id="KW-0812">Transmembrane</keyword>
<dbReference type="Proteomes" id="UP000092445">
    <property type="component" value="Unassembled WGS sequence"/>
</dbReference>
<reference evidence="4" key="1">
    <citation type="submission" date="2014-03" db="EMBL/GenBank/DDBJ databases">
        <authorList>
            <person name="Aksoy S."/>
            <person name="Warren W."/>
            <person name="Wilson R.K."/>
        </authorList>
    </citation>
    <scope>NUCLEOTIDE SEQUENCE [LARGE SCALE GENOMIC DNA]</scope>
    <source>
        <strain evidence="4">IAEA</strain>
    </source>
</reference>